<dbReference type="PANTHER" id="PTHR21013:SF10">
    <property type="entry name" value="ATP SYNTHASE MITOCHONDRIAL F1 COMPLEX ASSEMBLY FACTOR 2"/>
    <property type="match status" value="1"/>
</dbReference>
<evidence type="ECO:0000313" key="5">
    <source>
        <dbReference type="Proteomes" id="UP000238801"/>
    </source>
</evidence>
<gene>
    <name evidence="4" type="ORF">BCF33_2383</name>
</gene>
<name>A0A2T0X3I3_9RHOB</name>
<evidence type="ECO:0000256" key="2">
    <source>
        <dbReference type="ARBA" id="ARBA00022946"/>
    </source>
</evidence>
<evidence type="ECO:0000256" key="3">
    <source>
        <dbReference type="ARBA" id="ARBA00023186"/>
    </source>
</evidence>
<dbReference type="EMBL" id="PVTT01000002">
    <property type="protein sequence ID" value="PRY93512.1"/>
    <property type="molecule type" value="Genomic_DNA"/>
</dbReference>
<proteinExistence type="inferred from homology"/>
<protein>
    <submittedName>
        <fullName evidence="4">Chaperone required for assembly of F1-ATPase</fullName>
    </submittedName>
</protein>
<reference evidence="4 5" key="1">
    <citation type="submission" date="2018-03" db="EMBL/GenBank/DDBJ databases">
        <title>Genomic Encyclopedia of Archaeal and Bacterial Type Strains, Phase II (KMG-II): from individual species to whole genera.</title>
        <authorList>
            <person name="Goeker M."/>
        </authorList>
    </citation>
    <scope>NUCLEOTIDE SEQUENCE [LARGE SCALE GENOMIC DNA]</scope>
    <source>
        <strain evidence="4 5">DSM 29318</strain>
    </source>
</reference>
<evidence type="ECO:0000313" key="4">
    <source>
        <dbReference type="EMBL" id="PRY93512.1"/>
    </source>
</evidence>
<dbReference type="Proteomes" id="UP000238801">
    <property type="component" value="Unassembled WGS sequence"/>
</dbReference>
<dbReference type="Gene3D" id="3.30.2180.10">
    <property type="entry name" value="ATP12-like"/>
    <property type="match status" value="1"/>
</dbReference>
<dbReference type="OrthoDB" id="9797825at2"/>
<comment type="similarity">
    <text evidence="1">Belongs to the ATP12 family.</text>
</comment>
<keyword evidence="3" id="KW-0143">Chaperone</keyword>
<dbReference type="InterPro" id="IPR042272">
    <property type="entry name" value="ATP12_ATP_synth-F1-assembly_N"/>
</dbReference>
<dbReference type="GO" id="GO:0043461">
    <property type="term" value="P:proton-transporting ATP synthase complex assembly"/>
    <property type="evidence" value="ECO:0007669"/>
    <property type="project" value="InterPro"/>
</dbReference>
<dbReference type="RefSeq" id="WP_106161100.1">
    <property type="nucleotide sequence ID" value="NZ_PVTT01000002.1"/>
</dbReference>
<dbReference type="SUPFAM" id="SSF160909">
    <property type="entry name" value="ATP12-like"/>
    <property type="match status" value="1"/>
</dbReference>
<dbReference type="InterPro" id="IPR011419">
    <property type="entry name" value="ATP12_ATP_synth-F1-assembly"/>
</dbReference>
<dbReference type="Pfam" id="PF07542">
    <property type="entry name" value="ATP12"/>
    <property type="match status" value="1"/>
</dbReference>
<dbReference type="Gene3D" id="1.10.3580.10">
    <property type="entry name" value="ATP12 ATPase"/>
    <property type="match status" value="1"/>
</dbReference>
<comment type="caution">
    <text evidence="4">The sequence shown here is derived from an EMBL/GenBank/DDBJ whole genome shotgun (WGS) entry which is preliminary data.</text>
</comment>
<accession>A0A2T0X3I3</accession>
<sequence>MSEWKAKRFWKAVETADVDGGHEVRLDGRPVRTPAKAPLVLPTPALAAEVAREWDAVGETIDPGAMLATRAANSAIDKAAPQREALIDELAGFGETDLLSYRAAHPEGLVARQAAEWDPLLDWAEARFGARLRPVTGVMFAPQRPEALAALRAPLEASDAFGLTALSDLVALSGSLVIGLRAAEGDADVEGLWQVSRLDERWQAELWGADDEAEADAARRGRAFAAAARFHALSRS</sequence>
<organism evidence="4 5">
    <name type="scientific">Hasllibacter halocynthiae</name>
    <dbReference type="NCBI Taxonomy" id="595589"/>
    <lineage>
        <taxon>Bacteria</taxon>
        <taxon>Pseudomonadati</taxon>
        <taxon>Pseudomonadota</taxon>
        <taxon>Alphaproteobacteria</taxon>
        <taxon>Rhodobacterales</taxon>
        <taxon>Roseobacteraceae</taxon>
        <taxon>Hasllibacter</taxon>
    </lineage>
</organism>
<dbReference type="InterPro" id="IPR023335">
    <property type="entry name" value="ATP12_ortho_dom_sf"/>
</dbReference>
<dbReference type="AlphaFoldDB" id="A0A2T0X3I3"/>
<keyword evidence="5" id="KW-1185">Reference proteome</keyword>
<evidence type="ECO:0000256" key="1">
    <source>
        <dbReference type="ARBA" id="ARBA00008231"/>
    </source>
</evidence>
<keyword evidence="2" id="KW-0809">Transit peptide</keyword>
<dbReference type="PANTHER" id="PTHR21013">
    <property type="entry name" value="ATP SYNTHASE MITOCHONDRIAL F1 COMPLEX ASSEMBLY FACTOR 2/ATP12 PROTEIN, MITOCHONDRIAL PRECURSOR"/>
    <property type="match status" value="1"/>
</dbReference>